<accession>A0A1Y6CUI4</accession>
<keyword evidence="3" id="KW-0413">Isomerase</keyword>
<evidence type="ECO:0000259" key="2">
    <source>
        <dbReference type="Pfam" id="PF12680"/>
    </source>
</evidence>
<reference evidence="3 4" key="1">
    <citation type="submission" date="2016-12" db="EMBL/GenBank/DDBJ databases">
        <authorList>
            <person name="Song W.-J."/>
            <person name="Kurnit D.M."/>
        </authorList>
    </citation>
    <scope>NUCLEOTIDE SEQUENCE [LARGE SCALE GENOMIC DNA]</scope>
    <source>
        <strain evidence="3 4">175</strain>
    </source>
</reference>
<feature type="signal peptide" evidence="1">
    <location>
        <begin position="1"/>
        <end position="20"/>
    </location>
</feature>
<protein>
    <submittedName>
        <fullName evidence="3">Ketosteroid isomerase homolog</fullName>
    </submittedName>
</protein>
<proteinExistence type="predicted"/>
<evidence type="ECO:0000313" key="4">
    <source>
        <dbReference type="Proteomes" id="UP000192923"/>
    </source>
</evidence>
<dbReference type="Proteomes" id="UP000192923">
    <property type="component" value="Unassembled WGS sequence"/>
</dbReference>
<dbReference type="Pfam" id="PF12680">
    <property type="entry name" value="SnoaL_2"/>
    <property type="match status" value="1"/>
</dbReference>
<dbReference type="RefSeq" id="WP_085210756.1">
    <property type="nucleotide sequence ID" value="NZ_AP019783.1"/>
</dbReference>
<organism evidence="3 4">
    <name type="scientific">Methylomagnum ishizawai</name>
    <dbReference type="NCBI Taxonomy" id="1760988"/>
    <lineage>
        <taxon>Bacteria</taxon>
        <taxon>Pseudomonadati</taxon>
        <taxon>Pseudomonadota</taxon>
        <taxon>Gammaproteobacteria</taxon>
        <taxon>Methylococcales</taxon>
        <taxon>Methylococcaceae</taxon>
        <taxon>Methylomagnum</taxon>
    </lineage>
</organism>
<keyword evidence="1" id="KW-0732">Signal</keyword>
<sequence length="151" mass="16409">MKRSLGLLLALVTSAGTARAQGDDARQIAETSAAQWNAAFAKGKVDAIVSLYADNAMLLRPDGAVSRGAGEIRAFWQNVIQRGEYAMDIVSVTEDHKDTIVATAELSGVQTQGGQPVTKHRYGAVLYSVLKRQPDGTWKAKVQKWNDDHRI</sequence>
<dbReference type="SUPFAM" id="SSF54427">
    <property type="entry name" value="NTF2-like"/>
    <property type="match status" value="1"/>
</dbReference>
<dbReference type="EMBL" id="FXAM01000001">
    <property type="protein sequence ID" value="SMF93860.1"/>
    <property type="molecule type" value="Genomic_DNA"/>
</dbReference>
<dbReference type="AlphaFoldDB" id="A0A1Y6CUI4"/>
<dbReference type="InterPro" id="IPR032710">
    <property type="entry name" value="NTF2-like_dom_sf"/>
</dbReference>
<name>A0A1Y6CUI4_9GAMM</name>
<evidence type="ECO:0000256" key="1">
    <source>
        <dbReference type="SAM" id="SignalP"/>
    </source>
</evidence>
<dbReference type="GO" id="GO:0016853">
    <property type="term" value="F:isomerase activity"/>
    <property type="evidence" value="ECO:0007669"/>
    <property type="project" value="UniProtKB-KW"/>
</dbReference>
<keyword evidence="4" id="KW-1185">Reference proteome</keyword>
<dbReference type="STRING" id="1760988.SAMN02949497_1154"/>
<evidence type="ECO:0000313" key="3">
    <source>
        <dbReference type="EMBL" id="SMF93860.1"/>
    </source>
</evidence>
<gene>
    <name evidence="3" type="ORF">SAMN02949497_1154</name>
</gene>
<dbReference type="InterPro" id="IPR037401">
    <property type="entry name" value="SnoaL-like"/>
</dbReference>
<feature type="domain" description="SnoaL-like" evidence="2">
    <location>
        <begin position="34"/>
        <end position="118"/>
    </location>
</feature>
<dbReference type="Gene3D" id="3.10.450.50">
    <property type="match status" value="1"/>
</dbReference>
<feature type="chain" id="PRO_5012983720" evidence="1">
    <location>
        <begin position="21"/>
        <end position="151"/>
    </location>
</feature>
<dbReference type="OrthoDB" id="1633822at2"/>